<evidence type="ECO:0000313" key="8">
    <source>
        <dbReference type="Proteomes" id="UP000009049"/>
    </source>
</evidence>
<sequence>MSEAATCEIDLPILRERDVRLWIRREDELFPGLSGNKYRKLKYNIREMQRGGHQTLLTFGGAFSNHIHAVAAAGRQFGFRAIGVIRGDELAVSPLNPTLADARDAGMHLHFVSRRDYARRQSPEYLQELLGQFGPAYLLPEGGTNPAAVRGCAEILGEADAGFDRVCCPVGTGGTLAGLAAAAVPGQQVRGYASLKASGLEASLRDWIPGKHWTLSGEFHFGGYARIDARLVRFINDFRTETGVPLDPVYTGKMLYGILEETRRGQFQPGTRILAIHTGGLQGIRGMNLKLGKKGLPLLQL</sequence>
<accession>A4CJG9</accession>
<evidence type="ECO:0000256" key="3">
    <source>
        <dbReference type="ARBA" id="ARBA00022898"/>
    </source>
</evidence>
<dbReference type="RefSeq" id="WP_015753833.1">
    <property type="nucleotide sequence ID" value="NC_013222.1"/>
</dbReference>
<protein>
    <submittedName>
        <fullName evidence="7">Putative D-cysteine desulfhydrase (DcyD)</fullName>
    </submittedName>
</protein>
<dbReference type="Proteomes" id="UP000009049">
    <property type="component" value="Chromosome"/>
</dbReference>
<keyword evidence="8" id="KW-1185">Reference proteome</keyword>
<dbReference type="InterPro" id="IPR027278">
    <property type="entry name" value="ACCD_DCysDesulf"/>
</dbReference>
<dbReference type="PANTHER" id="PTHR43780:SF2">
    <property type="entry name" value="1-AMINOCYCLOPROPANE-1-CARBOXYLATE DEAMINASE-RELATED"/>
    <property type="match status" value="1"/>
</dbReference>
<feature type="active site" description="Nucleophile" evidence="4">
    <location>
        <position position="64"/>
    </location>
</feature>
<dbReference type="Gene3D" id="3.40.50.1100">
    <property type="match status" value="2"/>
</dbReference>
<dbReference type="Pfam" id="PF00291">
    <property type="entry name" value="PALP"/>
    <property type="match status" value="1"/>
</dbReference>
<evidence type="ECO:0000256" key="5">
    <source>
        <dbReference type="PIRSR" id="PIRSR006278-2"/>
    </source>
</evidence>
<keyword evidence="3 5" id="KW-0663">Pyridoxal phosphate</keyword>
<dbReference type="STRING" id="313596.RB2501_09245"/>
<feature type="modified residue" description="N6-(pyridoxal phosphate)lysine" evidence="5">
    <location>
        <position position="37"/>
    </location>
</feature>
<dbReference type="PIRSF" id="PIRSF006278">
    <property type="entry name" value="ACCD_DCysDesulf"/>
    <property type="match status" value="1"/>
</dbReference>
<evidence type="ECO:0000256" key="2">
    <source>
        <dbReference type="ARBA" id="ARBA00008639"/>
    </source>
</evidence>
<comment type="similarity">
    <text evidence="2">Belongs to the ACC deaminase/D-cysteine desulfhydrase family.</text>
</comment>
<name>A4CJG9_ROBBH</name>
<dbReference type="HOGENOM" id="CLU_048897_0_0_10"/>
<comment type="cofactor">
    <cofactor evidence="1">
        <name>pyridoxal 5'-phosphate</name>
        <dbReference type="ChEBI" id="CHEBI:597326"/>
    </cofactor>
</comment>
<proteinExistence type="inferred from homology"/>
<dbReference type="PANTHER" id="PTHR43780">
    <property type="entry name" value="1-AMINOCYCLOPROPANE-1-CARBOXYLATE DEAMINASE-RELATED"/>
    <property type="match status" value="1"/>
</dbReference>
<evidence type="ECO:0000256" key="1">
    <source>
        <dbReference type="ARBA" id="ARBA00001933"/>
    </source>
</evidence>
<evidence type="ECO:0000313" key="7">
    <source>
        <dbReference type="EMBL" id="EAR17077.1"/>
    </source>
</evidence>
<dbReference type="AlphaFoldDB" id="A4CJG9"/>
<reference evidence="7 8" key="1">
    <citation type="journal article" date="2009" name="J. Bacteriol.">
        <title>Complete genome sequence of Robiginitalea biformata HTCC2501.</title>
        <authorList>
            <person name="Oh H.M."/>
            <person name="Giovannoni S.J."/>
            <person name="Lee K."/>
            <person name="Ferriera S."/>
            <person name="Johnson J."/>
            <person name="Cho J.C."/>
        </authorList>
    </citation>
    <scope>NUCLEOTIDE SEQUENCE [LARGE SCALE GENOMIC DNA]</scope>
    <source>
        <strain evidence="8">ATCC BAA-864 / HTCC2501 / KCTC 12146</strain>
    </source>
</reference>
<dbReference type="KEGG" id="rbi:RB2501_09245"/>
<dbReference type="InterPro" id="IPR001926">
    <property type="entry name" value="TrpB-like_PALP"/>
</dbReference>
<dbReference type="SUPFAM" id="SSF53686">
    <property type="entry name" value="Tryptophan synthase beta subunit-like PLP-dependent enzymes"/>
    <property type="match status" value="1"/>
</dbReference>
<dbReference type="eggNOG" id="COG2515">
    <property type="taxonomic scope" value="Bacteria"/>
</dbReference>
<dbReference type="OrthoDB" id="9801249at2"/>
<feature type="domain" description="Tryptophan synthase beta chain-like PALP" evidence="6">
    <location>
        <begin position="12"/>
        <end position="279"/>
    </location>
</feature>
<dbReference type="GO" id="GO:0019148">
    <property type="term" value="F:D-cysteine desulfhydrase activity"/>
    <property type="evidence" value="ECO:0007669"/>
    <property type="project" value="TreeGrafter"/>
</dbReference>
<organism evidence="7 8">
    <name type="scientific">Robiginitalea biformata (strain ATCC BAA-864 / DSM 15991 / KCTC 12146 / HTCC2501)</name>
    <dbReference type="NCBI Taxonomy" id="313596"/>
    <lineage>
        <taxon>Bacteria</taxon>
        <taxon>Pseudomonadati</taxon>
        <taxon>Bacteroidota</taxon>
        <taxon>Flavobacteriia</taxon>
        <taxon>Flavobacteriales</taxon>
        <taxon>Flavobacteriaceae</taxon>
        <taxon>Robiginitalea</taxon>
    </lineage>
</organism>
<dbReference type="InterPro" id="IPR036052">
    <property type="entry name" value="TrpB-like_PALP_sf"/>
</dbReference>
<gene>
    <name evidence="7" type="ordered locus">RB2501_09245</name>
</gene>
<dbReference type="EMBL" id="CP001712">
    <property type="protein sequence ID" value="EAR17077.1"/>
    <property type="molecule type" value="Genomic_DNA"/>
</dbReference>
<evidence type="ECO:0000259" key="6">
    <source>
        <dbReference type="Pfam" id="PF00291"/>
    </source>
</evidence>
<evidence type="ECO:0000256" key="4">
    <source>
        <dbReference type="PIRSR" id="PIRSR006278-1"/>
    </source>
</evidence>